<dbReference type="EMBL" id="QTSX02007439">
    <property type="protein sequence ID" value="KAJ9048329.1"/>
    <property type="molecule type" value="Genomic_DNA"/>
</dbReference>
<dbReference type="Proteomes" id="UP001165960">
    <property type="component" value="Unassembled WGS sequence"/>
</dbReference>
<keyword evidence="2" id="KW-1185">Reference proteome</keyword>
<proteinExistence type="predicted"/>
<gene>
    <name evidence="1" type="ORF">DSO57_1036172</name>
</gene>
<reference evidence="1" key="1">
    <citation type="submission" date="2022-04" db="EMBL/GenBank/DDBJ databases">
        <title>Genome of the entomopathogenic fungus Entomophthora muscae.</title>
        <authorList>
            <person name="Elya C."/>
            <person name="Lovett B.R."/>
            <person name="Lee E."/>
            <person name="Macias A.M."/>
            <person name="Hajek A.E."/>
            <person name="De Bivort B.L."/>
            <person name="Kasson M.T."/>
            <person name="De Fine Licht H.H."/>
            <person name="Stajich J.E."/>
        </authorList>
    </citation>
    <scope>NUCLEOTIDE SEQUENCE</scope>
    <source>
        <strain evidence="1">Berkeley</strain>
    </source>
</reference>
<comment type="caution">
    <text evidence="1">The sequence shown here is derived from an EMBL/GenBank/DDBJ whole genome shotgun (WGS) entry which is preliminary data.</text>
</comment>
<evidence type="ECO:0000313" key="2">
    <source>
        <dbReference type="Proteomes" id="UP001165960"/>
    </source>
</evidence>
<protein>
    <submittedName>
        <fullName evidence="1">Uncharacterized protein</fullName>
    </submittedName>
</protein>
<sequence length="166" mass="18194">MNQKGIAFSRRVNKGIVSRCTITVLGSPSTSVKIRSVSTALRTNTTRGALEDSWERLSPLGLDAAFTGAADALPSIITKAIPTAIEFLTILMPDLWPWRGLYSIRGSLGGDLDLTTISWLHKPPNADRLILMSPTLYFQCFNADPDVRLSWFTIERAQPTATAMKA</sequence>
<evidence type="ECO:0000313" key="1">
    <source>
        <dbReference type="EMBL" id="KAJ9048329.1"/>
    </source>
</evidence>
<accession>A0ACC2RE29</accession>
<organism evidence="1 2">
    <name type="scientific">Entomophthora muscae</name>
    <dbReference type="NCBI Taxonomy" id="34485"/>
    <lineage>
        <taxon>Eukaryota</taxon>
        <taxon>Fungi</taxon>
        <taxon>Fungi incertae sedis</taxon>
        <taxon>Zoopagomycota</taxon>
        <taxon>Entomophthoromycotina</taxon>
        <taxon>Entomophthoromycetes</taxon>
        <taxon>Entomophthorales</taxon>
        <taxon>Entomophthoraceae</taxon>
        <taxon>Entomophthora</taxon>
    </lineage>
</organism>
<name>A0ACC2RE29_9FUNG</name>